<dbReference type="Proteomes" id="UP000054893">
    <property type="component" value="Unassembled WGS sequence"/>
</dbReference>
<sequence length="580" mass="61341">MDPWDVIVIGSGAAGLVAAWHARAAGASVLVVNKSLVGRSGATITSGGGVSVSGRTAIGLGFDANPDDTDELFFADTIRSGSFLSDQKLVAAMVEGVGDELRRLIADGAKISAPKHAPGHSSGRGVRIPGPSMQRVVTTAALHAGVRFREDFQSTELLMHDGAVIGVAGLDRRSGVVEALHGRAVVIATGGATSNWSLRTAPEELSGDGHAMALAAGAELIEMEMLQFLPCCLVAPDMWRGLQFPWILGPQSGVRAWLLNRYGERFMARWDPERMELATRDVVAAASAAEVFEGRGSPNGGVYLSWAHLPRDIVDNFTQWSRSFSADWRWEGFDMTPLVERIRAGHAIEVAPAAHFSLGGIRVDVSGSTGVPNLYACGEATGGVHGGNRLSGNAGAQVLVQGKAAGRSAATLARSRSHEAPARVDQAQWRSVQARIKAPFERVEGIAPFDMKRRLAQIVDGALGAIRDGAALAKALDEIRALLRDDLPRLACRNRDAGWNRDWSDALECASALPVIESALLSALARTESLGAHRRHDSNDPRVTAALGHGLISRHAGSGALVHRTEPVVFQFLSPVAAAA</sequence>
<dbReference type="InterPro" id="IPR036188">
    <property type="entry name" value="FAD/NAD-bd_sf"/>
</dbReference>
<dbReference type="RefSeq" id="WP_060859110.1">
    <property type="nucleotide sequence ID" value="NZ_FCOC02000041.1"/>
</dbReference>
<dbReference type="InterPro" id="IPR015939">
    <property type="entry name" value="Fum_Rdtase/Succ_DH_flav-like_C"/>
</dbReference>
<dbReference type="InterPro" id="IPR030664">
    <property type="entry name" value="SdhA/FrdA/AprA"/>
</dbReference>
<dbReference type="Pfam" id="PF02910">
    <property type="entry name" value="Succ_DH_flav_C"/>
    <property type="match status" value="1"/>
</dbReference>
<dbReference type="EMBL" id="FCOC02000041">
    <property type="protein sequence ID" value="SAL55711.1"/>
    <property type="molecule type" value="Genomic_DNA"/>
</dbReference>
<dbReference type="InterPro" id="IPR037099">
    <property type="entry name" value="Fum_R/Succ_DH_flav-like_C_sf"/>
</dbReference>
<dbReference type="SUPFAM" id="SSF51905">
    <property type="entry name" value="FAD/NAD(P)-binding domain"/>
    <property type="match status" value="1"/>
</dbReference>
<dbReference type="PANTHER" id="PTHR11632:SF51">
    <property type="entry name" value="SUCCINATE DEHYDROGENASE [UBIQUINONE] FLAVOPROTEIN SUBUNIT, MITOCHONDRIAL"/>
    <property type="match status" value="1"/>
</dbReference>
<proteinExistence type="predicted"/>
<dbReference type="SUPFAM" id="SSF46977">
    <property type="entry name" value="Succinate dehydrogenase/fumarate reductase flavoprotein C-terminal domain"/>
    <property type="match status" value="1"/>
</dbReference>
<dbReference type="PRINTS" id="PR00411">
    <property type="entry name" value="PNDRDTASEI"/>
</dbReference>
<evidence type="ECO:0000259" key="6">
    <source>
        <dbReference type="Pfam" id="PF02910"/>
    </source>
</evidence>
<name>A0A158IHZ2_CABSO</name>
<evidence type="ECO:0000313" key="7">
    <source>
        <dbReference type="EMBL" id="SAL55711.1"/>
    </source>
</evidence>
<feature type="active site" description="Proton acceptor" evidence="4">
    <location>
        <position position="280"/>
    </location>
</feature>
<evidence type="ECO:0000256" key="4">
    <source>
        <dbReference type="PIRSR" id="PIRSR000171-1"/>
    </source>
</evidence>
<organism evidence="7 8">
    <name type="scientific">Caballeronia sordidicola</name>
    <name type="common">Burkholderia sordidicola</name>
    <dbReference type="NCBI Taxonomy" id="196367"/>
    <lineage>
        <taxon>Bacteria</taxon>
        <taxon>Pseudomonadati</taxon>
        <taxon>Pseudomonadota</taxon>
        <taxon>Betaproteobacteria</taxon>
        <taxon>Burkholderiales</taxon>
        <taxon>Burkholderiaceae</taxon>
        <taxon>Caballeronia</taxon>
    </lineage>
</organism>
<dbReference type="Gene3D" id="3.90.700.10">
    <property type="entry name" value="Succinate dehydrogenase/fumarate reductase flavoprotein, catalytic domain"/>
    <property type="match status" value="1"/>
</dbReference>
<gene>
    <name evidence="7" type="ORF">AWB64_06171</name>
</gene>
<dbReference type="PIRSF" id="PIRSF000171">
    <property type="entry name" value="SDHA_APRA_LASPO"/>
    <property type="match status" value="1"/>
</dbReference>
<dbReference type="GO" id="GO:0016491">
    <property type="term" value="F:oxidoreductase activity"/>
    <property type="evidence" value="ECO:0007669"/>
    <property type="project" value="UniProtKB-KW"/>
</dbReference>
<protein>
    <submittedName>
        <fullName evidence="7">L-aspartate oxidase</fullName>
    </submittedName>
</protein>
<dbReference type="InterPro" id="IPR003953">
    <property type="entry name" value="FAD-dep_OxRdtase_2_FAD-bd"/>
</dbReference>
<dbReference type="PANTHER" id="PTHR11632">
    <property type="entry name" value="SUCCINATE DEHYDROGENASE 2 FLAVOPROTEIN SUBUNIT"/>
    <property type="match status" value="1"/>
</dbReference>
<feature type="domain" description="FAD-dependent oxidoreductase 2 FAD-binding" evidence="5">
    <location>
        <begin position="5"/>
        <end position="393"/>
    </location>
</feature>
<dbReference type="Pfam" id="PF00890">
    <property type="entry name" value="FAD_binding_2"/>
    <property type="match status" value="1"/>
</dbReference>
<evidence type="ECO:0000256" key="3">
    <source>
        <dbReference type="ARBA" id="ARBA00023002"/>
    </source>
</evidence>
<comment type="cofactor">
    <cofactor evidence="1">
        <name>FAD</name>
        <dbReference type="ChEBI" id="CHEBI:57692"/>
    </cofactor>
</comment>
<dbReference type="Gene3D" id="3.50.50.60">
    <property type="entry name" value="FAD/NAD(P)-binding domain"/>
    <property type="match status" value="1"/>
</dbReference>
<dbReference type="SUPFAM" id="SSF56425">
    <property type="entry name" value="Succinate dehydrogenase/fumarate reductase flavoprotein, catalytic domain"/>
    <property type="match status" value="1"/>
</dbReference>
<evidence type="ECO:0000259" key="5">
    <source>
        <dbReference type="Pfam" id="PF00890"/>
    </source>
</evidence>
<dbReference type="Gene3D" id="1.20.58.100">
    <property type="entry name" value="Fumarate reductase/succinate dehydrogenase flavoprotein-like, C-terminal domain"/>
    <property type="match status" value="1"/>
</dbReference>
<reference evidence="7 8" key="1">
    <citation type="submission" date="2016-01" db="EMBL/GenBank/DDBJ databases">
        <authorList>
            <person name="Oliw E.H."/>
        </authorList>
    </citation>
    <scope>NUCLEOTIDE SEQUENCE [LARGE SCALE GENOMIC DNA]</scope>
    <source>
        <strain evidence="7">LMG 22029</strain>
    </source>
</reference>
<evidence type="ECO:0000256" key="1">
    <source>
        <dbReference type="ARBA" id="ARBA00001974"/>
    </source>
</evidence>
<dbReference type="InterPro" id="IPR027477">
    <property type="entry name" value="Succ_DH/fumarate_Rdtase_cat_sf"/>
</dbReference>
<feature type="domain" description="Fumarate reductase/succinate dehydrogenase flavoprotein-like C-terminal" evidence="6">
    <location>
        <begin position="453"/>
        <end position="573"/>
    </location>
</feature>
<dbReference type="OrthoDB" id="9806724at2"/>
<accession>A0A158IHZ2</accession>
<evidence type="ECO:0000313" key="8">
    <source>
        <dbReference type="Proteomes" id="UP000054893"/>
    </source>
</evidence>
<evidence type="ECO:0000256" key="2">
    <source>
        <dbReference type="ARBA" id="ARBA00022630"/>
    </source>
</evidence>
<keyword evidence="3" id="KW-0560">Oxidoreductase</keyword>
<dbReference type="PRINTS" id="PR00368">
    <property type="entry name" value="FADPNR"/>
</dbReference>
<dbReference type="AlphaFoldDB" id="A0A158IHZ2"/>
<keyword evidence="2" id="KW-0285">Flavoprotein</keyword>